<protein>
    <recommendedName>
        <fullName evidence="3">Mitochondrial import receptor subunit TOM5 homolog</fullName>
    </recommendedName>
</protein>
<evidence type="ECO:0000313" key="1">
    <source>
        <dbReference type="EMBL" id="BFF93172.1"/>
    </source>
</evidence>
<keyword evidence="2" id="KW-1185">Reference proteome</keyword>
<dbReference type="Proteomes" id="UP001500889">
    <property type="component" value="Chromosome U"/>
</dbReference>
<evidence type="ECO:0008006" key="3">
    <source>
        <dbReference type="Google" id="ProtNLM"/>
    </source>
</evidence>
<proteinExistence type="predicted"/>
<reference evidence="1 2" key="1">
    <citation type="submission" date="2024-02" db="EMBL/GenBank/DDBJ databases">
        <title>A chromosome-level genome assembly of Drosophila madeirensis, a fruit fly species endemic to Madeira island.</title>
        <authorList>
            <person name="Tomihara K."/>
            <person name="Llopart A."/>
            <person name="Yamamoto D."/>
        </authorList>
    </citation>
    <scope>NUCLEOTIDE SEQUENCE [LARGE SCALE GENOMIC DNA]</scope>
    <source>
        <strain evidence="1 2">RF1</strain>
    </source>
</reference>
<evidence type="ECO:0000313" key="2">
    <source>
        <dbReference type="Proteomes" id="UP001500889"/>
    </source>
</evidence>
<dbReference type="EMBL" id="AP029264">
    <property type="protein sequence ID" value="BFF93172.1"/>
    <property type="molecule type" value="Genomic_DNA"/>
</dbReference>
<dbReference type="AlphaFoldDB" id="A0AAU9FBW9"/>
<accession>A0AAU9FBW9</accession>
<name>A0AAU9FBW9_DROMD</name>
<sequence length="49" mass="5678">MMPALPHFMHHGSREAEERAKLEVKANILLFAVTCALIRFVPKIIRMLF</sequence>
<gene>
    <name evidence="1" type="ORF">DMAD_11069</name>
</gene>
<organism evidence="1 2">
    <name type="scientific">Drosophila madeirensis</name>
    <name type="common">Fruit fly</name>
    <dbReference type="NCBI Taxonomy" id="30013"/>
    <lineage>
        <taxon>Eukaryota</taxon>
        <taxon>Metazoa</taxon>
        <taxon>Ecdysozoa</taxon>
        <taxon>Arthropoda</taxon>
        <taxon>Hexapoda</taxon>
        <taxon>Insecta</taxon>
        <taxon>Pterygota</taxon>
        <taxon>Neoptera</taxon>
        <taxon>Endopterygota</taxon>
        <taxon>Diptera</taxon>
        <taxon>Brachycera</taxon>
        <taxon>Muscomorpha</taxon>
        <taxon>Ephydroidea</taxon>
        <taxon>Drosophilidae</taxon>
        <taxon>Drosophila</taxon>
        <taxon>Sophophora</taxon>
    </lineage>
</organism>